<dbReference type="InterPro" id="IPR050793">
    <property type="entry name" value="CMP-NeuNAc_synthase"/>
</dbReference>
<gene>
    <name evidence="1" type="primary">pseF</name>
    <name evidence="1" type="ORF">C0039_03290</name>
</gene>
<dbReference type="RefSeq" id="WP_101517228.1">
    <property type="nucleotide sequence ID" value="NZ_PKUS01000002.1"/>
</dbReference>
<dbReference type="CDD" id="cd02513">
    <property type="entry name" value="CMP-NeuAc_Synthase"/>
    <property type="match status" value="1"/>
</dbReference>
<protein>
    <submittedName>
        <fullName evidence="1">Pseudaminic acid cytidylyltransferase</fullName>
    </submittedName>
</protein>
<dbReference type="InterPro" id="IPR029044">
    <property type="entry name" value="Nucleotide-diphossugar_trans"/>
</dbReference>
<dbReference type="Proteomes" id="UP000235005">
    <property type="component" value="Unassembled WGS sequence"/>
</dbReference>
<dbReference type="PANTHER" id="PTHR21485">
    <property type="entry name" value="HAD SUPERFAMILY MEMBERS CMAS AND KDSC"/>
    <property type="match status" value="1"/>
</dbReference>
<organism evidence="1 2">
    <name type="scientific">Pseudohalioglobus lutimaris</name>
    <dbReference type="NCBI Taxonomy" id="1737061"/>
    <lineage>
        <taxon>Bacteria</taxon>
        <taxon>Pseudomonadati</taxon>
        <taxon>Pseudomonadota</taxon>
        <taxon>Gammaproteobacteria</taxon>
        <taxon>Cellvibrionales</taxon>
        <taxon>Halieaceae</taxon>
        <taxon>Pseudohalioglobus</taxon>
    </lineage>
</organism>
<keyword evidence="2" id="KW-1185">Reference proteome</keyword>
<comment type="caution">
    <text evidence="1">The sequence shown here is derived from an EMBL/GenBank/DDBJ whole genome shotgun (WGS) entry which is preliminary data.</text>
</comment>
<dbReference type="SUPFAM" id="SSF53448">
    <property type="entry name" value="Nucleotide-diphospho-sugar transferases"/>
    <property type="match status" value="1"/>
</dbReference>
<keyword evidence="1" id="KW-0548">Nucleotidyltransferase</keyword>
<dbReference type="InterPro" id="IPR003329">
    <property type="entry name" value="Cytidylyl_trans"/>
</dbReference>
<name>A0A2N5X6X6_9GAMM</name>
<dbReference type="EMBL" id="PKUS01000002">
    <property type="protein sequence ID" value="PLW70246.1"/>
    <property type="molecule type" value="Genomic_DNA"/>
</dbReference>
<proteinExistence type="predicted"/>
<dbReference type="NCBIfam" id="TIGR03584">
    <property type="entry name" value="PseF"/>
    <property type="match status" value="1"/>
</dbReference>
<evidence type="ECO:0000313" key="1">
    <source>
        <dbReference type="EMBL" id="PLW70246.1"/>
    </source>
</evidence>
<dbReference type="GO" id="GO:0008781">
    <property type="term" value="F:N-acylneuraminate cytidylyltransferase activity"/>
    <property type="evidence" value="ECO:0007669"/>
    <property type="project" value="TreeGrafter"/>
</dbReference>
<reference evidence="1 2" key="1">
    <citation type="submission" date="2018-01" db="EMBL/GenBank/DDBJ databases">
        <title>The draft genome sequence of Halioglobus lutimaris HF004.</title>
        <authorList>
            <person name="Du Z.-J."/>
            <person name="Shi M.-J."/>
        </authorList>
    </citation>
    <scope>NUCLEOTIDE SEQUENCE [LARGE SCALE GENOMIC DNA]</scope>
    <source>
        <strain evidence="1 2">HF004</strain>
    </source>
</reference>
<dbReference type="Pfam" id="PF02348">
    <property type="entry name" value="CTP_transf_3"/>
    <property type="match status" value="1"/>
</dbReference>
<sequence>MNIAMIPARGGSKRIPRKNIKPFHGKPIIAYSIDAARASGLFDEIIVSTDDEEIAAVARNFGANTPFTRPDALADDHSTTLDVIAHTIDWYSEMDVKLDRLCCLYATAPMIRAEDLTHGFEALQEESASFAFSATAFEFPIQRAVRLLPDGGVEMLQPEHLLTRSQDLEPTYHDAGQFYWVKPDRFLAGKGIFSRDSRAVILPSYRVQDIDTEEDWLRAEALYSVAQDARGKVSG</sequence>
<keyword evidence="1" id="KW-0808">Transferase</keyword>
<dbReference type="InterPro" id="IPR020039">
    <property type="entry name" value="PseF"/>
</dbReference>
<accession>A0A2N5X6X6</accession>
<evidence type="ECO:0000313" key="2">
    <source>
        <dbReference type="Proteomes" id="UP000235005"/>
    </source>
</evidence>
<dbReference type="Gene3D" id="3.90.550.10">
    <property type="entry name" value="Spore Coat Polysaccharide Biosynthesis Protein SpsA, Chain A"/>
    <property type="match status" value="1"/>
</dbReference>
<dbReference type="PANTHER" id="PTHR21485:SF6">
    <property type="entry name" value="N-ACYLNEURAMINATE CYTIDYLYLTRANSFERASE-RELATED"/>
    <property type="match status" value="1"/>
</dbReference>
<dbReference type="OrthoDB" id="9805604at2"/>
<dbReference type="AlphaFoldDB" id="A0A2N5X6X6"/>